<gene>
    <name evidence="3" type="ORF">HINF_LOCUS5067</name>
</gene>
<dbReference type="SUPFAM" id="SSF52075">
    <property type="entry name" value="Outer arm dynein light chain 1"/>
    <property type="match status" value="1"/>
</dbReference>
<proteinExistence type="predicted"/>
<comment type="caution">
    <text evidence="3">The sequence shown here is derived from an EMBL/GenBank/DDBJ whole genome shotgun (WGS) entry which is preliminary data.</text>
</comment>
<organism evidence="3 4">
    <name type="scientific">Hexamita inflata</name>
    <dbReference type="NCBI Taxonomy" id="28002"/>
    <lineage>
        <taxon>Eukaryota</taxon>
        <taxon>Metamonada</taxon>
        <taxon>Diplomonadida</taxon>
        <taxon>Hexamitidae</taxon>
        <taxon>Hexamitinae</taxon>
        <taxon>Hexamita</taxon>
    </lineage>
</organism>
<dbReference type="Proteomes" id="UP001642409">
    <property type="component" value="Unassembled WGS sequence"/>
</dbReference>
<name>A0ABP1GWK7_9EUKA</name>
<reference evidence="3 4" key="1">
    <citation type="submission" date="2024-07" db="EMBL/GenBank/DDBJ databases">
        <authorList>
            <person name="Akdeniz Z."/>
        </authorList>
    </citation>
    <scope>NUCLEOTIDE SEQUENCE [LARGE SCALE GENOMIC DNA]</scope>
</reference>
<dbReference type="InterPro" id="IPR001611">
    <property type="entry name" value="Leu-rich_rpt"/>
</dbReference>
<dbReference type="Pfam" id="PF12799">
    <property type="entry name" value="LRR_4"/>
    <property type="match status" value="1"/>
</dbReference>
<keyword evidence="2" id="KW-0677">Repeat</keyword>
<keyword evidence="1" id="KW-0433">Leucine-rich repeat</keyword>
<dbReference type="Gene3D" id="3.80.10.10">
    <property type="entry name" value="Ribonuclease Inhibitor"/>
    <property type="match status" value="1"/>
</dbReference>
<dbReference type="EMBL" id="CAXDID020000009">
    <property type="protein sequence ID" value="CAL5978920.1"/>
    <property type="molecule type" value="Genomic_DNA"/>
</dbReference>
<evidence type="ECO:0000313" key="3">
    <source>
        <dbReference type="EMBL" id="CAL5978920.1"/>
    </source>
</evidence>
<accession>A0ABP1GWK7</accession>
<dbReference type="PROSITE" id="PS51450">
    <property type="entry name" value="LRR"/>
    <property type="match status" value="3"/>
</dbReference>
<sequence>MFEFFSLSKNLKSSDKILRQELSIQTIHQFYNIYDPANTTSKDQIVTQQMNICQGQKIVLTQEFKQINQLSTDVLSGINTLKADLEYPNAILDIINYEGIDQMINLDQIHIFIHTHKVYQRKLGAEDKLSLNQTIYNFATCLLNNYFVKINKLLQLSIFGGRIKQIDQLSKLSKLQHLSLEESEIGDISALRYLKDLMYLNLSANVLSDIRPLRHLNLQHLQLAQNYIVDIQPISHMKNLKYLDLQFNLISDVSCIMHVILYLLEGVIFRDDYFVQLSGNLIEDTSSIISYIEQKQAFGAVTASYFNQNVCNLNQKDKQSVKKYIIAINTNLNQLKQMMRLLLNVKTYSLKKLNQQQFKIKLSQNQSRFAYQVLKLFQQIASMDVVQ</sequence>
<dbReference type="PANTHER" id="PTHR18849:SF0">
    <property type="entry name" value="CILIA- AND FLAGELLA-ASSOCIATED PROTEIN 410-RELATED"/>
    <property type="match status" value="1"/>
</dbReference>
<evidence type="ECO:0000256" key="1">
    <source>
        <dbReference type="ARBA" id="ARBA00022614"/>
    </source>
</evidence>
<dbReference type="InterPro" id="IPR025875">
    <property type="entry name" value="Leu-rich_rpt_4"/>
</dbReference>
<evidence type="ECO:0000256" key="2">
    <source>
        <dbReference type="ARBA" id="ARBA00022737"/>
    </source>
</evidence>
<keyword evidence="4" id="KW-1185">Reference proteome</keyword>
<protein>
    <submittedName>
        <fullName evidence="3">Leucine-rich_repeat domain-containing protein</fullName>
    </submittedName>
</protein>
<dbReference type="PANTHER" id="PTHR18849">
    <property type="entry name" value="LEUCINE RICH REPEAT PROTEIN"/>
    <property type="match status" value="1"/>
</dbReference>
<evidence type="ECO:0000313" key="4">
    <source>
        <dbReference type="Proteomes" id="UP001642409"/>
    </source>
</evidence>
<dbReference type="InterPro" id="IPR032675">
    <property type="entry name" value="LRR_dom_sf"/>
</dbReference>